<dbReference type="AlphaFoldDB" id="A0A0E9U4L5"/>
<evidence type="ECO:0000256" key="1">
    <source>
        <dbReference type="SAM" id="Phobius"/>
    </source>
</evidence>
<reference evidence="2" key="2">
    <citation type="journal article" date="2015" name="Fish Shellfish Immunol.">
        <title>Early steps in the European eel (Anguilla anguilla)-Vibrio vulnificus interaction in the gills: Role of the RtxA13 toxin.</title>
        <authorList>
            <person name="Callol A."/>
            <person name="Pajuelo D."/>
            <person name="Ebbesson L."/>
            <person name="Teles M."/>
            <person name="MacKenzie S."/>
            <person name="Amaro C."/>
        </authorList>
    </citation>
    <scope>NUCLEOTIDE SEQUENCE</scope>
</reference>
<protein>
    <submittedName>
        <fullName evidence="2">Uncharacterized protein</fullName>
    </submittedName>
</protein>
<organism evidence="2">
    <name type="scientific">Anguilla anguilla</name>
    <name type="common">European freshwater eel</name>
    <name type="synonym">Muraena anguilla</name>
    <dbReference type="NCBI Taxonomy" id="7936"/>
    <lineage>
        <taxon>Eukaryota</taxon>
        <taxon>Metazoa</taxon>
        <taxon>Chordata</taxon>
        <taxon>Craniata</taxon>
        <taxon>Vertebrata</taxon>
        <taxon>Euteleostomi</taxon>
        <taxon>Actinopterygii</taxon>
        <taxon>Neopterygii</taxon>
        <taxon>Teleostei</taxon>
        <taxon>Anguilliformes</taxon>
        <taxon>Anguillidae</taxon>
        <taxon>Anguilla</taxon>
    </lineage>
</organism>
<keyword evidence="1" id="KW-1133">Transmembrane helix</keyword>
<proteinExistence type="predicted"/>
<keyword evidence="1" id="KW-0472">Membrane</keyword>
<sequence length="50" mass="5894">MNTYLGFISLPQKVPVFGIYCRLIHNCIFWILTIKHKSGFRRYSANSVIF</sequence>
<accession>A0A0E9U4L5</accession>
<dbReference type="EMBL" id="GBXM01047870">
    <property type="protein sequence ID" value="JAH60707.1"/>
    <property type="molecule type" value="Transcribed_RNA"/>
</dbReference>
<reference evidence="2" key="1">
    <citation type="submission" date="2014-11" db="EMBL/GenBank/DDBJ databases">
        <authorList>
            <person name="Amaro Gonzalez C."/>
        </authorList>
    </citation>
    <scope>NUCLEOTIDE SEQUENCE</scope>
</reference>
<name>A0A0E9U4L5_ANGAN</name>
<evidence type="ECO:0000313" key="2">
    <source>
        <dbReference type="EMBL" id="JAH60707.1"/>
    </source>
</evidence>
<keyword evidence="1" id="KW-0812">Transmembrane</keyword>
<feature type="transmembrane region" description="Helical" evidence="1">
    <location>
        <begin position="14"/>
        <end position="34"/>
    </location>
</feature>